<dbReference type="EMBL" id="CP021434">
    <property type="protein sequence ID" value="ARU61841.1"/>
    <property type="molecule type" value="Genomic_DNA"/>
</dbReference>
<dbReference type="AlphaFoldDB" id="A0A1Y0IMU4"/>
<accession>A0A1Y0IMU4</accession>
<feature type="region of interest" description="Disordered" evidence="1">
    <location>
        <begin position="1"/>
        <end position="34"/>
    </location>
</feature>
<dbReference type="OrthoDB" id="2382183at2"/>
<organism evidence="2 3">
    <name type="scientific">Tumebacillus avium</name>
    <dbReference type="NCBI Taxonomy" id="1903704"/>
    <lineage>
        <taxon>Bacteria</taxon>
        <taxon>Bacillati</taxon>
        <taxon>Bacillota</taxon>
        <taxon>Bacilli</taxon>
        <taxon>Bacillales</taxon>
        <taxon>Alicyclobacillaceae</taxon>
        <taxon>Tumebacillus</taxon>
    </lineage>
</organism>
<keyword evidence="3" id="KW-1185">Reference proteome</keyword>
<proteinExistence type="predicted"/>
<dbReference type="KEGG" id="tum:CBW65_12980"/>
<evidence type="ECO:0000313" key="2">
    <source>
        <dbReference type="EMBL" id="ARU61841.1"/>
    </source>
</evidence>
<evidence type="ECO:0000256" key="1">
    <source>
        <dbReference type="SAM" id="MobiDB-lite"/>
    </source>
</evidence>
<sequence length="101" mass="11577">MTHDQLLTVMQHTPLPERMGNFERTRSPQQPEETESGLLFVEYSHLSEDVKFQAVMQGEQAQFQVVLHGTATPVRQLTVEEAGHVLRSDLLMMLEDLEDEL</sequence>
<gene>
    <name evidence="2" type="ORF">CBW65_12980</name>
</gene>
<dbReference type="RefSeq" id="WP_087457210.1">
    <property type="nucleotide sequence ID" value="NZ_CP021434.1"/>
</dbReference>
<evidence type="ECO:0000313" key="3">
    <source>
        <dbReference type="Proteomes" id="UP000195437"/>
    </source>
</evidence>
<name>A0A1Y0IMU4_9BACL</name>
<protein>
    <submittedName>
        <fullName evidence="2">Uncharacterized protein</fullName>
    </submittedName>
</protein>
<dbReference type="Proteomes" id="UP000195437">
    <property type="component" value="Chromosome"/>
</dbReference>
<reference evidence="3" key="1">
    <citation type="submission" date="2017-05" db="EMBL/GenBank/DDBJ databases">
        <authorList>
            <person name="Sung H."/>
        </authorList>
    </citation>
    <scope>NUCLEOTIDE SEQUENCE [LARGE SCALE GENOMIC DNA]</scope>
    <source>
        <strain evidence="3">AR23208</strain>
    </source>
</reference>